<organism evidence="1 2">
    <name type="scientific">Actinokineospora cianjurensis</name>
    <dbReference type="NCBI Taxonomy" id="585224"/>
    <lineage>
        <taxon>Bacteria</taxon>
        <taxon>Bacillati</taxon>
        <taxon>Actinomycetota</taxon>
        <taxon>Actinomycetes</taxon>
        <taxon>Pseudonocardiales</taxon>
        <taxon>Pseudonocardiaceae</taxon>
        <taxon>Actinokineospora</taxon>
    </lineage>
</organism>
<accession>A0A421B1Z5</accession>
<evidence type="ECO:0008006" key="3">
    <source>
        <dbReference type="Google" id="ProtNLM"/>
    </source>
</evidence>
<name>A0A421B1Z5_9PSEU</name>
<reference evidence="1 2" key="1">
    <citation type="submission" date="2018-10" db="EMBL/GenBank/DDBJ databases">
        <title>Genomic Encyclopedia of Archaeal and Bacterial Type Strains, Phase II (KMG-II): from individual species to whole genera.</title>
        <authorList>
            <person name="Goeker M."/>
        </authorList>
    </citation>
    <scope>NUCLEOTIDE SEQUENCE [LARGE SCALE GENOMIC DNA]</scope>
    <source>
        <strain evidence="1 2">DSM 45657</strain>
    </source>
</reference>
<dbReference type="SUPFAM" id="SSF48452">
    <property type="entry name" value="TPR-like"/>
    <property type="match status" value="1"/>
</dbReference>
<protein>
    <recommendedName>
        <fullName evidence="3">Tetratricopeptide repeat protein</fullName>
    </recommendedName>
</protein>
<gene>
    <name evidence="1" type="ORF">CLV68_4515</name>
</gene>
<dbReference type="Gene3D" id="1.25.40.10">
    <property type="entry name" value="Tetratricopeptide repeat domain"/>
    <property type="match status" value="1"/>
</dbReference>
<dbReference type="RefSeq" id="WP_121392834.1">
    <property type="nucleotide sequence ID" value="NZ_RCDD01000003.1"/>
</dbReference>
<dbReference type="EMBL" id="RCDD01000003">
    <property type="protein sequence ID" value="RLK58414.1"/>
    <property type="molecule type" value="Genomic_DNA"/>
</dbReference>
<dbReference type="InterPro" id="IPR011990">
    <property type="entry name" value="TPR-like_helical_dom_sf"/>
</dbReference>
<evidence type="ECO:0000313" key="1">
    <source>
        <dbReference type="EMBL" id="RLK58414.1"/>
    </source>
</evidence>
<sequence>MPEPLPALQRPVPEILAGLDTAAREGLRALSRVSGPVDDITARAVTGLSPATADDVLRRLMAARLLERDSVDGDIVDGDIVVPDHVITAATRGETPRALDHLDDLVLDRLVTTARHAATLAWPARDLLPPANADTRVPCTGPWTLEEPEQARLWLDRAQPTLMTVLRGAAARGRHHAVVLLADALHTPAILNADTATEADLVELCLPAARALGDPALLTPIATRATRRWIADGDLDRARALLVELTQWTERDGDANPEILAIQASLLAADGEHDTALALLDAVVEAHDQAGDARGEAQALIQTGLLLLALDRPGTAVGPLARAVSLFHGILAGDHYHRGRAALALAHAQLGCGFITAAKSTAILAVEAMTAAGSAPGVDAARKLITTITTPQSTPDIP</sequence>
<comment type="caution">
    <text evidence="1">The sequence shown here is derived from an EMBL/GenBank/DDBJ whole genome shotgun (WGS) entry which is preliminary data.</text>
</comment>
<dbReference type="AlphaFoldDB" id="A0A421B1Z5"/>
<evidence type="ECO:0000313" key="2">
    <source>
        <dbReference type="Proteomes" id="UP000282454"/>
    </source>
</evidence>
<keyword evidence="2" id="KW-1185">Reference proteome</keyword>
<dbReference type="Proteomes" id="UP000282454">
    <property type="component" value="Unassembled WGS sequence"/>
</dbReference>
<proteinExistence type="predicted"/>